<feature type="compositionally biased region" description="Basic and acidic residues" evidence="1">
    <location>
        <begin position="1"/>
        <end position="19"/>
    </location>
</feature>
<evidence type="ECO:0000313" key="2">
    <source>
        <dbReference type="EMBL" id="AEF39218.1"/>
    </source>
</evidence>
<protein>
    <submittedName>
        <fullName evidence="2">Uncharacterized protein</fullName>
    </submittedName>
</protein>
<feature type="region of interest" description="Disordered" evidence="1">
    <location>
        <begin position="1"/>
        <end position="20"/>
    </location>
</feature>
<dbReference type="Proteomes" id="UP000009235">
    <property type="component" value="Chromosome"/>
</dbReference>
<proteinExistence type="predicted"/>
<accession>F6ELC6</accession>
<dbReference type="AlphaFoldDB" id="F6ELC6"/>
<sequence length="48" mass="5484">MAQIVDAHRRSADRRDRFLPVESRFQLPTLSSDPPGSTSDSLRGRTWN</sequence>
<keyword evidence="3" id="KW-1185">Reference proteome</keyword>
<dbReference type="KEGG" id="asd:AS9A_0764"/>
<feature type="region of interest" description="Disordered" evidence="1">
    <location>
        <begin position="25"/>
        <end position="48"/>
    </location>
</feature>
<dbReference type="HOGENOM" id="CLU_3148747_0_0_11"/>
<dbReference type="EMBL" id="CP002786">
    <property type="protein sequence ID" value="AEF39218.1"/>
    <property type="molecule type" value="Genomic_DNA"/>
</dbReference>
<gene>
    <name evidence="2" type="ordered locus">AS9A_0764</name>
</gene>
<evidence type="ECO:0000256" key="1">
    <source>
        <dbReference type="SAM" id="MobiDB-lite"/>
    </source>
</evidence>
<feature type="compositionally biased region" description="Polar residues" evidence="1">
    <location>
        <begin position="26"/>
        <end position="48"/>
    </location>
</feature>
<organism evidence="2 3">
    <name type="scientific">Hoyosella subflava (strain DSM 45089 / JCM 17490 / NBRC 109087 / DQS3-9A1)</name>
    <name type="common">Amycolicicoccus subflavus</name>
    <dbReference type="NCBI Taxonomy" id="443218"/>
    <lineage>
        <taxon>Bacteria</taxon>
        <taxon>Bacillati</taxon>
        <taxon>Actinomycetota</taxon>
        <taxon>Actinomycetes</taxon>
        <taxon>Mycobacteriales</taxon>
        <taxon>Hoyosellaceae</taxon>
        <taxon>Hoyosella</taxon>
    </lineage>
</organism>
<name>F6ELC6_HOYSD</name>
<evidence type="ECO:0000313" key="3">
    <source>
        <dbReference type="Proteomes" id="UP000009235"/>
    </source>
</evidence>
<reference evidence="2 3" key="1">
    <citation type="journal article" date="2011" name="J. Bacteriol.">
        <title>Complete genome sequence of Amycolicicoccus subflavus DQS3-9A1T, an actinomycete isolated from crude oil-polluted soil.</title>
        <authorList>
            <person name="Cai M."/>
            <person name="Chen W.M."/>
            <person name="Nie Y."/>
            <person name="Chi C.Q."/>
            <person name="Wang Y.N."/>
            <person name="Tang Y.Q."/>
            <person name="Li G.Y."/>
            <person name="Wu X.L."/>
        </authorList>
    </citation>
    <scope>NUCLEOTIDE SEQUENCE [LARGE SCALE GENOMIC DNA]</scope>
    <source>
        <strain evidence="3">DSM 45089 / DQS3-9A1</strain>
    </source>
</reference>